<evidence type="ECO:0000256" key="4">
    <source>
        <dbReference type="ARBA" id="ARBA00008392"/>
    </source>
</evidence>
<dbReference type="SUPFAM" id="SSF53383">
    <property type="entry name" value="PLP-dependent transferases"/>
    <property type="match status" value="1"/>
</dbReference>
<evidence type="ECO:0000256" key="8">
    <source>
        <dbReference type="ARBA" id="ARBA00022919"/>
    </source>
</evidence>
<dbReference type="GO" id="GO:0005783">
    <property type="term" value="C:endoplasmic reticulum"/>
    <property type="evidence" value="ECO:0007669"/>
    <property type="project" value="EnsemblFungi"/>
</dbReference>
<dbReference type="EMBL" id="LYUB02000009">
    <property type="protein sequence ID" value="OVF08134.1"/>
    <property type="molecule type" value="Genomic_DNA"/>
</dbReference>
<comment type="pathway">
    <text evidence="3">Sphingolipid metabolism.</text>
</comment>
<dbReference type="GO" id="GO:0046512">
    <property type="term" value="P:sphingosine biosynthetic process"/>
    <property type="evidence" value="ECO:0007669"/>
    <property type="project" value="TreeGrafter"/>
</dbReference>
<keyword evidence="6" id="KW-0808">Transferase</keyword>
<dbReference type="GO" id="GO:0004758">
    <property type="term" value="F:serine C-palmitoyltransferase activity"/>
    <property type="evidence" value="ECO:0007669"/>
    <property type="project" value="EnsemblFungi"/>
</dbReference>
<comment type="similarity">
    <text evidence="4">Belongs to the class-II pyridoxal-phosphate-dependent aminotransferase family.</text>
</comment>
<reference evidence="12 13" key="1">
    <citation type="submission" date="2017-04" db="EMBL/GenBank/DDBJ databases">
        <title>Draft genome of the yeast Clavispora lusitaniae type strain CBS 6936.</title>
        <authorList>
            <person name="Durrens P."/>
            <person name="Klopp C."/>
            <person name="Biteau N."/>
            <person name="Fitton-Ouhabi V."/>
            <person name="Dementhon K."/>
            <person name="Accoceberry I."/>
            <person name="Sherman D.J."/>
            <person name="Noel T."/>
        </authorList>
    </citation>
    <scope>NUCLEOTIDE SEQUENCE [LARGE SCALE GENOMIC DNA]</scope>
    <source>
        <strain evidence="12 13">CBS 6936</strain>
    </source>
</reference>
<dbReference type="PANTHER" id="PTHR13693">
    <property type="entry name" value="CLASS II AMINOTRANSFERASE/8-AMINO-7-OXONONANOATE SYNTHASE"/>
    <property type="match status" value="1"/>
</dbReference>
<evidence type="ECO:0000256" key="2">
    <source>
        <dbReference type="ARBA" id="ARBA00004760"/>
    </source>
</evidence>
<dbReference type="KEGG" id="clus:A9F13_09g00561"/>
<keyword evidence="7" id="KW-0663">Pyridoxal phosphate</keyword>
<evidence type="ECO:0000256" key="6">
    <source>
        <dbReference type="ARBA" id="ARBA00022679"/>
    </source>
</evidence>
<dbReference type="AlphaFoldDB" id="A0AA91T1C5"/>
<dbReference type="GO" id="GO:0016020">
    <property type="term" value="C:membrane"/>
    <property type="evidence" value="ECO:0007669"/>
    <property type="project" value="GOC"/>
</dbReference>
<dbReference type="EC" id="2.3.1.50" evidence="5"/>
<evidence type="ECO:0000256" key="10">
    <source>
        <dbReference type="ARBA" id="ARBA00023315"/>
    </source>
</evidence>
<feature type="domain" description="Aminotransferase class I/classII large" evidence="11">
    <location>
        <begin position="139"/>
        <end position="392"/>
    </location>
</feature>
<comment type="pathway">
    <text evidence="2">Lipid metabolism; sphingolipid metabolism.</text>
</comment>
<comment type="caution">
    <text evidence="12">The sequence shown here is derived from an EMBL/GenBank/DDBJ whole genome shotgun (WGS) entry which is preliminary data.</text>
</comment>
<evidence type="ECO:0000256" key="5">
    <source>
        <dbReference type="ARBA" id="ARBA00013220"/>
    </source>
</evidence>
<dbReference type="InterPro" id="IPR015421">
    <property type="entry name" value="PyrdxlP-dep_Trfase_major"/>
</dbReference>
<accession>A0AA91T1C5</accession>
<keyword evidence="9" id="KW-0443">Lipid metabolism</keyword>
<evidence type="ECO:0000313" key="12">
    <source>
        <dbReference type="EMBL" id="OVF08134.1"/>
    </source>
</evidence>
<keyword evidence="10" id="KW-0012">Acyltransferase</keyword>
<evidence type="ECO:0000256" key="7">
    <source>
        <dbReference type="ARBA" id="ARBA00022898"/>
    </source>
</evidence>
<evidence type="ECO:0000256" key="1">
    <source>
        <dbReference type="ARBA" id="ARBA00001933"/>
    </source>
</evidence>
<keyword evidence="8" id="KW-0746">Sphingolipid metabolism</keyword>
<evidence type="ECO:0000256" key="3">
    <source>
        <dbReference type="ARBA" id="ARBA00004991"/>
    </source>
</evidence>
<dbReference type="GO" id="GO:0030170">
    <property type="term" value="F:pyridoxal phosphate binding"/>
    <property type="evidence" value="ECO:0007669"/>
    <property type="project" value="InterPro"/>
</dbReference>
<dbReference type="PANTHER" id="PTHR13693:SF2">
    <property type="entry name" value="SERINE PALMITOYLTRANSFERASE 1"/>
    <property type="match status" value="1"/>
</dbReference>
<dbReference type="Pfam" id="PF00155">
    <property type="entry name" value="Aminotran_1_2"/>
    <property type="match status" value="1"/>
</dbReference>
<dbReference type="InterPro" id="IPR004839">
    <property type="entry name" value="Aminotransferase_I/II_large"/>
</dbReference>
<organism evidence="12 13">
    <name type="scientific">Clavispora lusitaniae</name>
    <name type="common">Candida lusitaniae</name>
    <dbReference type="NCBI Taxonomy" id="36911"/>
    <lineage>
        <taxon>Eukaryota</taxon>
        <taxon>Fungi</taxon>
        <taxon>Dikarya</taxon>
        <taxon>Ascomycota</taxon>
        <taxon>Saccharomycotina</taxon>
        <taxon>Pichiomycetes</taxon>
        <taxon>Metschnikowiaceae</taxon>
        <taxon>Clavispora</taxon>
    </lineage>
</organism>
<dbReference type="InterPro" id="IPR050087">
    <property type="entry name" value="AON_synthase_class-II"/>
</dbReference>
<gene>
    <name evidence="12" type="ORF">A9F13_09g00561</name>
</gene>
<dbReference type="Gene3D" id="3.40.640.10">
    <property type="entry name" value="Type I PLP-dependent aspartate aminotransferase-like (Major domain)"/>
    <property type="match status" value="1"/>
</dbReference>
<dbReference type="InterPro" id="IPR015422">
    <property type="entry name" value="PyrdxlP-dep_Trfase_small"/>
</dbReference>
<proteinExistence type="inferred from homology"/>
<name>A0AA91T1C5_CLALS</name>
<dbReference type="Proteomes" id="UP000195602">
    <property type="component" value="Unassembled WGS sequence"/>
</dbReference>
<dbReference type="Gene3D" id="3.90.1150.10">
    <property type="entry name" value="Aspartate Aminotransferase, domain 1"/>
    <property type="match status" value="1"/>
</dbReference>
<evidence type="ECO:0000259" key="11">
    <source>
        <dbReference type="Pfam" id="PF00155"/>
    </source>
</evidence>
<dbReference type="InterPro" id="IPR015424">
    <property type="entry name" value="PyrdxlP-dep_Trfase"/>
</dbReference>
<protein>
    <recommendedName>
        <fullName evidence="5">serine C-palmitoyltransferase</fullName>
        <ecNumber evidence="5">2.3.1.50</ecNumber>
    </recommendedName>
</protein>
<evidence type="ECO:0000256" key="9">
    <source>
        <dbReference type="ARBA" id="ARBA00023098"/>
    </source>
</evidence>
<dbReference type="GO" id="GO:0046513">
    <property type="term" value="P:ceramide biosynthetic process"/>
    <property type="evidence" value="ECO:0007669"/>
    <property type="project" value="TreeGrafter"/>
</dbReference>
<sequence length="566" mass="62736">MSPTESDSIPQAAELIKTSIVHQIGYYFSLLDRVPGGSIILRYLKSSYKDDPIRSLFEFSLFVFALHYFLSSKKKENKAELVKFSKREIDELVEEWTPDPLVAEVTEYEHWRAAENHVKGQNSAHIELVQKEELGLVSNLSSLDFLNLNCDDRMKAAAKQVISSAGVGACGPPNFYGTQDVHVRLEEDLAHYLGTEQAILYGQDFVTAGSVIPAFLKRGDLAVVDSGVNLAIQKAVIVSRCDVEWYDHNDMEHLEQILAELQPMLNKQKPLRRRFIITEGLFAYTGDVADLPGIVALKNKYKYRLFLDETLSIGTLGAFGRGITEHYGISRDEVAITIGSMATSFASSGGFCAGVRPMIHHQRINSNAYVFSASLPPYSAKVVSEAIKVITESSNSKGESVLMATLHEKVMFAHKQITNAFQGSKFFEIKSDPSSPIIHLGFTSDFKAKLDLPNFYGNTALLTTGKPSRKLNPFNHHYNIECYILQKIIDALLEKQHALINRTRIVFEQESLPVIGPRLLIHVNAGLSKEEIGSAISALPGVVESICSTLNGPVDLVSLESELIAR</sequence>
<dbReference type="OMA" id="MMEMVLP"/>
<dbReference type="GO" id="GO:0017059">
    <property type="term" value="C:serine palmitoyltransferase complex"/>
    <property type="evidence" value="ECO:0007669"/>
    <property type="project" value="EnsemblFungi"/>
</dbReference>
<comment type="cofactor">
    <cofactor evidence="1">
        <name>pyridoxal 5'-phosphate</name>
        <dbReference type="ChEBI" id="CHEBI:597326"/>
    </cofactor>
</comment>
<evidence type="ECO:0000313" key="13">
    <source>
        <dbReference type="Proteomes" id="UP000195602"/>
    </source>
</evidence>